<dbReference type="InterPro" id="IPR036926">
    <property type="entry name" value="Thymidate_synth/dCMP_Mease_sf"/>
</dbReference>
<dbReference type="GO" id="GO:0032259">
    <property type="term" value="P:methylation"/>
    <property type="evidence" value="ECO:0007669"/>
    <property type="project" value="UniProtKB-KW"/>
</dbReference>
<evidence type="ECO:0000313" key="5">
    <source>
        <dbReference type="Proteomes" id="UP001519272"/>
    </source>
</evidence>
<name>A0ABS4FPT7_9BACL</name>
<dbReference type="GO" id="GO:0004799">
    <property type="term" value="F:thymidylate synthase activity"/>
    <property type="evidence" value="ECO:0007669"/>
    <property type="project" value="UniProtKB-EC"/>
</dbReference>
<dbReference type="EC" id="2.1.1.45" evidence="4"/>
<dbReference type="EMBL" id="JAGGKG010000004">
    <property type="protein sequence ID" value="MBP1904594.1"/>
    <property type="molecule type" value="Genomic_DNA"/>
</dbReference>
<keyword evidence="1 4" id="KW-0489">Methyltransferase</keyword>
<dbReference type="InterPro" id="IPR045097">
    <property type="entry name" value="Thymidate_synth/dCMP_Mease"/>
</dbReference>
<dbReference type="Gene3D" id="3.30.572.10">
    <property type="entry name" value="Thymidylate synthase/dCMP hydroxymethylase domain"/>
    <property type="match status" value="1"/>
</dbReference>
<reference evidence="4 5" key="1">
    <citation type="submission" date="2021-03" db="EMBL/GenBank/DDBJ databases">
        <title>Genomic Encyclopedia of Type Strains, Phase IV (KMG-IV): sequencing the most valuable type-strain genomes for metagenomic binning, comparative biology and taxonomic classification.</title>
        <authorList>
            <person name="Goeker M."/>
        </authorList>
    </citation>
    <scope>NUCLEOTIDE SEQUENCE [LARGE SCALE GENOMIC DNA]</scope>
    <source>
        <strain evidence="4 5">DSM 14349</strain>
    </source>
</reference>
<organism evidence="4 5">
    <name type="scientific">Paenibacillus turicensis</name>
    <dbReference type="NCBI Taxonomy" id="160487"/>
    <lineage>
        <taxon>Bacteria</taxon>
        <taxon>Bacillati</taxon>
        <taxon>Bacillota</taxon>
        <taxon>Bacilli</taxon>
        <taxon>Bacillales</taxon>
        <taxon>Paenibacillaceae</taxon>
        <taxon>Paenibacillus</taxon>
    </lineage>
</organism>
<evidence type="ECO:0000259" key="3">
    <source>
        <dbReference type="Pfam" id="PF00303"/>
    </source>
</evidence>
<keyword evidence="5" id="KW-1185">Reference proteome</keyword>
<dbReference type="Proteomes" id="UP001519272">
    <property type="component" value="Unassembled WGS sequence"/>
</dbReference>
<evidence type="ECO:0000256" key="2">
    <source>
        <dbReference type="ARBA" id="ARBA00022679"/>
    </source>
</evidence>
<dbReference type="InterPro" id="IPR023451">
    <property type="entry name" value="Thymidate_synth/dCMP_Mease_dom"/>
</dbReference>
<dbReference type="SUPFAM" id="SSF55831">
    <property type="entry name" value="Thymidylate synthase/dCMP hydroxymethylase"/>
    <property type="match status" value="1"/>
</dbReference>
<accession>A0ABS4FPT7</accession>
<dbReference type="CDD" id="cd00351">
    <property type="entry name" value="TS_Pyrimidine_HMase"/>
    <property type="match status" value="1"/>
</dbReference>
<evidence type="ECO:0000313" key="4">
    <source>
        <dbReference type="EMBL" id="MBP1904594.1"/>
    </source>
</evidence>
<evidence type="ECO:0000256" key="1">
    <source>
        <dbReference type="ARBA" id="ARBA00022603"/>
    </source>
</evidence>
<feature type="domain" description="Thymidylate synthase/dCMP hydroxymethylase" evidence="3">
    <location>
        <begin position="9"/>
        <end position="239"/>
    </location>
</feature>
<keyword evidence="2 4" id="KW-0808">Transferase</keyword>
<dbReference type="PANTHER" id="PTHR11548:SF9">
    <property type="entry name" value="THYMIDYLATE SYNTHASE"/>
    <property type="match status" value="1"/>
</dbReference>
<proteinExistence type="predicted"/>
<dbReference type="Pfam" id="PF00303">
    <property type="entry name" value="Thymidylat_synt"/>
    <property type="match status" value="1"/>
</dbReference>
<dbReference type="RefSeq" id="WP_210088271.1">
    <property type="nucleotide sequence ID" value="NZ_JAGGKG010000004.1"/>
</dbReference>
<comment type="caution">
    <text evidence="4">The sequence shown here is derived from an EMBL/GenBank/DDBJ whole genome shotgun (WGS) entry which is preliminary data.</text>
</comment>
<sequence>MKYANLQDAYLDNLRNVYEHPEFINKPRGNVSKETLNLSFIITNPMNRYCTVKTRKSNIIFNFAEALWYLSGSNELNFIEYYAKNMAKYSADGSILTGTAYGPKIFSYGEHHINQWARLIELFKEDRDSKRAFISIFDPHEDLSLQNIDVSCTIGLQFFIREDALFLSTFMRANDAYRGLLSDIFSFTFLQEVFAAQLGLRVGHYCHNVATTHIYDTDFTRVEALLATPPEQSHSFELPRIPSQQIWENINTVLRYEQQLREGNITLSSKAIHDINVAPYWKQIIFLFALYQRIIKENCIDFDLFHNLHPLYQYLVQNKWENLFKEISKNGNVMER</sequence>
<gene>
    <name evidence="4" type="ORF">J2Z32_001217</name>
</gene>
<protein>
    <submittedName>
        <fullName evidence="4">Thymidylate synthase</fullName>
        <ecNumber evidence="4">2.1.1.45</ecNumber>
    </submittedName>
</protein>
<dbReference type="PANTHER" id="PTHR11548">
    <property type="entry name" value="THYMIDYLATE SYNTHASE 1"/>
    <property type="match status" value="1"/>
</dbReference>